<evidence type="ECO:0000256" key="1">
    <source>
        <dbReference type="SAM" id="MobiDB-lite"/>
    </source>
</evidence>
<organism evidence="2 3">
    <name type="scientific">Pleurodeles waltl</name>
    <name type="common">Iberian ribbed newt</name>
    <dbReference type="NCBI Taxonomy" id="8319"/>
    <lineage>
        <taxon>Eukaryota</taxon>
        <taxon>Metazoa</taxon>
        <taxon>Chordata</taxon>
        <taxon>Craniata</taxon>
        <taxon>Vertebrata</taxon>
        <taxon>Euteleostomi</taxon>
        <taxon>Amphibia</taxon>
        <taxon>Batrachia</taxon>
        <taxon>Caudata</taxon>
        <taxon>Salamandroidea</taxon>
        <taxon>Salamandridae</taxon>
        <taxon>Pleurodelinae</taxon>
        <taxon>Pleurodeles</taxon>
    </lineage>
</organism>
<name>A0AAV7U1M7_PLEWA</name>
<evidence type="ECO:0000313" key="2">
    <source>
        <dbReference type="EMBL" id="KAJ1182385.1"/>
    </source>
</evidence>
<gene>
    <name evidence="2" type="ORF">NDU88_007577</name>
</gene>
<dbReference type="Proteomes" id="UP001066276">
    <property type="component" value="Chromosome 3_2"/>
</dbReference>
<keyword evidence="3" id="KW-1185">Reference proteome</keyword>
<feature type="region of interest" description="Disordered" evidence="1">
    <location>
        <begin position="126"/>
        <end position="147"/>
    </location>
</feature>
<comment type="caution">
    <text evidence="2">The sequence shown here is derived from an EMBL/GenBank/DDBJ whole genome shotgun (WGS) entry which is preliminary data.</text>
</comment>
<dbReference type="EMBL" id="JANPWB010000006">
    <property type="protein sequence ID" value="KAJ1182385.1"/>
    <property type="molecule type" value="Genomic_DNA"/>
</dbReference>
<reference evidence="2" key="1">
    <citation type="journal article" date="2022" name="bioRxiv">
        <title>Sequencing and chromosome-scale assembly of the giantPleurodeles waltlgenome.</title>
        <authorList>
            <person name="Brown T."/>
            <person name="Elewa A."/>
            <person name="Iarovenko S."/>
            <person name="Subramanian E."/>
            <person name="Araus A.J."/>
            <person name="Petzold A."/>
            <person name="Susuki M."/>
            <person name="Suzuki K.-i.T."/>
            <person name="Hayashi T."/>
            <person name="Toyoda A."/>
            <person name="Oliveira C."/>
            <person name="Osipova E."/>
            <person name="Leigh N.D."/>
            <person name="Simon A."/>
            <person name="Yun M.H."/>
        </authorList>
    </citation>
    <scope>NUCLEOTIDE SEQUENCE</scope>
    <source>
        <strain evidence="2">20211129_DDA</strain>
        <tissue evidence="2">Liver</tissue>
    </source>
</reference>
<protein>
    <submittedName>
        <fullName evidence="2">Uncharacterized protein</fullName>
    </submittedName>
</protein>
<accession>A0AAV7U1M7</accession>
<proteinExistence type="predicted"/>
<feature type="compositionally biased region" description="Basic and acidic residues" evidence="1">
    <location>
        <begin position="57"/>
        <end position="75"/>
    </location>
</feature>
<feature type="region of interest" description="Disordered" evidence="1">
    <location>
        <begin position="15"/>
        <end position="111"/>
    </location>
</feature>
<evidence type="ECO:0000313" key="3">
    <source>
        <dbReference type="Proteomes" id="UP001066276"/>
    </source>
</evidence>
<feature type="compositionally biased region" description="Basic and acidic residues" evidence="1">
    <location>
        <begin position="86"/>
        <end position="96"/>
    </location>
</feature>
<sequence>MLRPICNRAVIATATIQAPEPSEGYPGGMRQDDNNLEVIPNPDIRVEAASAQEDEGTTGREEARNSREPEERKDAPPFPEDEEDDSKTQLQKDLKTETPTPPDEIQEGRGYHRYDCASVLTFFQGRSGGEKGFAGEGLGGKGFAENQ</sequence>
<dbReference type="AlphaFoldDB" id="A0AAV7U1M7"/>